<comment type="caution">
    <text evidence="2">The sequence shown here is derived from an EMBL/GenBank/DDBJ whole genome shotgun (WGS) entry which is preliminary data.</text>
</comment>
<organism evidence="2 3">
    <name type="scientific">Paramecium octaurelia</name>
    <dbReference type="NCBI Taxonomy" id="43137"/>
    <lineage>
        <taxon>Eukaryota</taxon>
        <taxon>Sar</taxon>
        <taxon>Alveolata</taxon>
        <taxon>Ciliophora</taxon>
        <taxon>Intramacronucleata</taxon>
        <taxon>Oligohymenophorea</taxon>
        <taxon>Peniculida</taxon>
        <taxon>Parameciidae</taxon>
        <taxon>Paramecium</taxon>
    </lineage>
</organism>
<feature type="chain" id="PRO_5035876966" evidence="1">
    <location>
        <begin position="28"/>
        <end position="57"/>
    </location>
</feature>
<feature type="signal peptide" evidence="1">
    <location>
        <begin position="1"/>
        <end position="27"/>
    </location>
</feature>
<evidence type="ECO:0000313" key="3">
    <source>
        <dbReference type="Proteomes" id="UP000683925"/>
    </source>
</evidence>
<gene>
    <name evidence="2" type="ORF">POCTA_138.1.T0620043</name>
</gene>
<dbReference type="Proteomes" id="UP000683925">
    <property type="component" value="Unassembled WGS sequence"/>
</dbReference>
<sequence length="57" mass="6780">MQKPNKFFLNLLQLTFIWTTLLNESNSLIENCLKILNSTPQDLILNESKRSIYNFIY</sequence>
<protein>
    <submittedName>
        <fullName evidence="2">Uncharacterized protein</fullName>
    </submittedName>
</protein>
<keyword evidence="3" id="KW-1185">Reference proteome</keyword>
<evidence type="ECO:0000256" key="1">
    <source>
        <dbReference type="SAM" id="SignalP"/>
    </source>
</evidence>
<name>A0A8S1V7A1_PAROT</name>
<dbReference type="EMBL" id="CAJJDP010000061">
    <property type="protein sequence ID" value="CAD8173478.1"/>
    <property type="molecule type" value="Genomic_DNA"/>
</dbReference>
<accession>A0A8S1V7A1</accession>
<evidence type="ECO:0000313" key="2">
    <source>
        <dbReference type="EMBL" id="CAD8173478.1"/>
    </source>
</evidence>
<reference evidence="2" key="1">
    <citation type="submission" date="2021-01" db="EMBL/GenBank/DDBJ databases">
        <authorList>
            <consortium name="Genoscope - CEA"/>
            <person name="William W."/>
        </authorList>
    </citation>
    <scope>NUCLEOTIDE SEQUENCE</scope>
</reference>
<dbReference type="AlphaFoldDB" id="A0A8S1V7A1"/>
<keyword evidence="1" id="KW-0732">Signal</keyword>
<proteinExistence type="predicted"/>